<name>A0ABU9E9C3_9BACT</name>
<evidence type="ECO:0000256" key="1">
    <source>
        <dbReference type="SAM" id="SignalP"/>
    </source>
</evidence>
<accession>A0ABU9E9C3</accession>
<keyword evidence="3" id="KW-1185">Reference proteome</keyword>
<feature type="signal peptide" evidence="1">
    <location>
        <begin position="1"/>
        <end position="24"/>
    </location>
</feature>
<comment type="caution">
    <text evidence="2">The sequence shown here is derived from an EMBL/GenBank/DDBJ whole genome shotgun (WGS) entry which is preliminary data.</text>
</comment>
<evidence type="ECO:0000313" key="2">
    <source>
        <dbReference type="EMBL" id="MEK9501341.1"/>
    </source>
</evidence>
<keyword evidence="1" id="KW-0732">Signal</keyword>
<dbReference type="Proteomes" id="UP001484239">
    <property type="component" value="Unassembled WGS sequence"/>
</dbReference>
<sequence>MNASLFAGFGTALLAIASALPAQAPPLSDSTMVLGMVNNWGIIRPEIARTDSGWVRLGVESYRDLMDSRLRVRHNPTENWSYEGTPWRLVAPGEADRTILSGALVELEDPYWFGWGVLSDYPSHDLAFITGTRTVGAVVPPWVSTPPIEPLGPGAAEIDSINLRVAPAAVVAAHRVSGPGGVSWIRYRATWPADPRSCSMLRIDGWIRDSDYDRPQQPERSEGECDTAGKGYAWRTPLAVIEDGDDSIVMLLEEGWEHSQLQIRLLTVDSIGPVLPRGW</sequence>
<feature type="chain" id="PRO_5045294426" evidence="1">
    <location>
        <begin position="25"/>
        <end position="279"/>
    </location>
</feature>
<reference evidence="2 3" key="1">
    <citation type="submission" date="2024-02" db="EMBL/GenBank/DDBJ databases">
        <title>A novel Gemmatimonadota bacterium.</title>
        <authorList>
            <person name="Du Z.-J."/>
            <person name="Ye Y.-Q."/>
        </authorList>
    </citation>
    <scope>NUCLEOTIDE SEQUENCE [LARGE SCALE GENOMIC DNA]</scope>
    <source>
        <strain evidence="2 3">DH-20</strain>
    </source>
</reference>
<protein>
    <submittedName>
        <fullName evidence="2">Uncharacterized protein</fullName>
    </submittedName>
</protein>
<organism evidence="2 3">
    <name type="scientific">Gaopeijia maritima</name>
    <dbReference type="NCBI Taxonomy" id="3119007"/>
    <lineage>
        <taxon>Bacteria</taxon>
        <taxon>Pseudomonadati</taxon>
        <taxon>Gemmatimonadota</taxon>
        <taxon>Longimicrobiia</taxon>
        <taxon>Gaopeijiales</taxon>
        <taxon>Gaopeijiaceae</taxon>
        <taxon>Gaopeijia</taxon>
    </lineage>
</organism>
<dbReference type="EMBL" id="JBBHLI010000005">
    <property type="protein sequence ID" value="MEK9501341.1"/>
    <property type="molecule type" value="Genomic_DNA"/>
</dbReference>
<gene>
    <name evidence="2" type="ORF">WI372_10175</name>
</gene>
<proteinExistence type="predicted"/>
<dbReference type="RefSeq" id="WP_405275925.1">
    <property type="nucleotide sequence ID" value="NZ_JBBHLI010000005.1"/>
</dbReference>
<evidence type="ECO:0000313" key="3">
    <source>
        <dbReference type="Proteomes" id="UP001484239"/>
    </source>
</evidence>